<sequence>MGLVEMVSAHFSYGPLRAADVENPADARDAFKQGFTAWLERIGMERRFVSYDPILLDRDLVHQMIEYRCNGDESYLTSPFYLGLEMIGEDVYSLAPFVGRGEAIHPLLVPTVLSVLDRASCMTGLIRTPGWFLCEFARHHWEYNESATDEQAIEWIREMHEGDDEAIERLLPSVVRPEIYPESVRRPRKVPGRRSNSGSLFERELLALRDSTDGAMATVCEELSTLKRLLRAAGKRRLLGDGVDGLPIYSLATVVFEENDRVTEILDDHYNYASQGCEETCFNTFIPFATNRGAIAQQYRDFALGFRMMNQVDRLLAALTNF</sequence>
<dbReference type="EMBL" id="CP013389">
    <property type="protein sequence ID" value="AOJ10064.1"/>
    <property type="molecule type" value="Genomic_DNA"/>
</dbReference>
<name>A0A1B4G2B7_9BURK</name>
<evidence type="ECO:0000313" key="1">
    <source>
        <dbReference type="EMBL" id="AOJ10064.1"/>
    </source>
</evidence>
<dbReference type="NCBIfam" id="TIGR03742">
    <property type="entry name" value="PRTRC_F"/>
    <property type="match status" value="1"/>
</dbReference>
<accession>A0A1B4G2B7</accession>
<organism evidence="1 2">
    <name type="scientific">Burkholderia mayonis</name>
    <dbReference type="NCBI Taxonomy" id="1385591"/>
    <lineage>
        <taxon>Bacteria</taxon>
        <taxon>Pseudomonadati</taxon>
        <taxon>Pseudomonadota</taxon>
        <taxon>Betaproteobacteria</taxon>
        <taxon>Burkholderiales</taxon>
        <taxon>Burkholderiaceae</taxon>
        <taxon>Burkholderia</taxon>
        <taxon>pseudomallei group</taxon>
    </lineage>
</organism>
<proteinExistence type="predicted"/>
<dbReference type="Proteomes" id="UP000067711">
    <property type="component" value="Chromosome 1"/>
</dbReference>
<evidence type="ECO:0008006" key="3">
    <source>
        <dbReference type="Google" id="ProtNLM"/>
    </source>
</evidence>
<protein>
    <recommendedName>
        <fullName evidence="3">PRTRC system protein F</fullName>
    </recommendedName>
</protein>
<dbReference type="AlphaFoldDB" id="A0A1B4G2B7"/>
<gene>
    <name evidence="1" type="ORF">WS71_22730</name>
</gene>
<evidence type="ECO:0000313" key="2">
    <source>
        <dbReference type="Proteomes" id="UP000067711"/>
    </source>
</evidence>
<reference evidence="1 2" key="1">
    <citation type="submission" date="2015-12" db="EMBL/GenBank/DDBJ databases">
        <title>Diversity of Burkholderia near neighbor genomes.</title>
        <authorList>
            <person name="Sahl J."/>
            <person name="Wagner D."/>
            <person name="Keim P."/>
        </authorList>
    </citation>
    <scope>NUCLEOTIDE SEQUENCE [LARGE SCALE GENOMIC DNA]</scope>
    <source>
        <strain evidence="1 2">BDU8</strain>
    </source>
</reference>
<dbReference type="InterPro" id="IPR022283">
    <property type="entry name" value="PRTRC_protein-F"/>
</dbReference>
<dbReference type="Pfam" id="PF14456">
    <property type="entry name" value="alpha-hel2"/>
    <property type="match status" value="1"/>
</dbReference>